<dbReference type="OrthoDB" id="5286874at2759"/>
<reference evidence="7 8" key="1">
    <citation type="journal article" date="2015" name="BMC Genomics">
        <title>Gene expression during zombie ant biting behavior reflects the complexity underlying fungal parasitic behavioral manipulation.</title>
        <authorList>
            <person name="de Bekker C."/>
            <person name="Ohm R.A."/>
            <person name="Loreto R.G."/>
            <person name="Sebastian A."/>
            <person name="Albert I."/>
            <person name="Merrow M."/>
            <person name="Brachmann A."/>
            <person name="Hughes D.P."/>
        </authorList>
    </citation>
    <scope>NUCLEOTIDE SEQUENCE [LARGE SCALE GENOMIC DNA]</scope>
    <source>
        <strain evidence="7 8">SC16a</strain>
    </source>
</reference>
<dbReference type="GO" id="GO:0000287">
    <property type="term" value="F:magnesium ion binding"/>
    <property type="evidence" value="ECO:0007669"/>
    <property type="project" value="TreeGrafter"/>
</dbReference>
<evidence type="ECO:0000256" key="5">
    <source>
        <dbReference type="SAM" id="MobiDB-lite"/>
    </source>
</evidence>
<organism evidence="7 8">
    <name type="scientific">Ophiocordyceps unilateralis</name>
    <name type="common">Zombie-ant fungus</name>
    <name type="synonym">Torrubia unilateralis</name>
    <dbReference type="NCBI Taxonomy" id="268505"/>
    <lineage>
        <taxon>Eukaryota</taxon>
        <taxon>Fungi</taxon>
        <taxon>Dikarya</taxon>
        <taxon>Ascomycota</taxon>
        <taxon>Pezizomycotina</taxon>
        <taxon>Sordariomycetes</taxon>
        <taxon>Hypocreomycetidae</taxon>
        <taxon>Hypocreales</taxon>
        <taxon>Ophiocordycipitaceae</taxon>
        <taxon>Ophiocordyceps</taxon>
    </lineage>
</organism>
<reference evidence="7 8" key="2">
    <citation type="journal article" date="2017" name="Sci. Rep.">
        <title>Ant-infecting Ophiocordyceps genomes reveal a high diversity of potential behavioral manipulation genes and a possible major role for enterotoxins.</title>
        <authorList>
            <person name="de Bekker C."/>
            <person name="Ohm R.A."/>
            <person name="Evans H.C."/>
            <person name="Brachmann A."/>
            <person name="Hughes D.P."/>
        </authorList>
    </citation>
    <scope>NUCLEOTIDE SEQUENCE [LARGE SCALE GENOMIC DNA]</scope>
    <source>
        <strain evidence="7 8">SC16a</strain>
    </source>
</reference>
<dbReference type="PANTHER" id="PTHR46494">
    <property type="entry name" value="CORA FAMILY METAL ION TRANSPORTER (EUROFUNG)"/>
    <property type="match status" value="1"/>
</dbReference>
<keyword evidence="3 6" id="KW-1133">Transmembrane helix</keyword>
<dbReference type="Gene3D" id="1.20.58.340">
    <property type="entry name" value="Magnesium transport protein CorA, transmembrane region"/>
    <property type="match status" value="1"/>
</dbReference>
<dbReference type="STRING" id="268505.A0A2A9PHX7"/>
<feature type="compositionally biased region" description="Low complexity" evidence="5">
    <location>
        <begin position="95"/>
        <end position="108"/>
    </location>
</feature>
<dbReference type="SUPFAM" id="SSF144083">
    <property type="entry name" value="Magnesium transport protein CorA, transmembrane region"/>
    <property type="match status" value="1"/>
</dbReference>
<keyword evidence="8" id="KW-1185">Reference proteome</keyword>
<protein>
    <submittedName>
        <fullName evidence="7">Uncharacterized protein</fullName>
    </submittedName>
</protein>
<dbReference type="Proteomes" id="UP000037136">
    <property type="component" value="Unassembled WGS sequence"/>
</dbReference>
<feature type="region of interest" description="Disordered" evidence="5">
    <location>
        <begin position="1"/>
        <end position="49"/>
    </location>
</feature>
<dbReference type="GO" id="GO:0015095">
    <property type="term" value="F:magnesium ion transmembrane transporter activity"/>
    <property type="evidence" value="ECO:0007669"/>
    <property type="project" value="TreeGrafter"/>
</dbReference>
<proteinExistence type="predicted"/>
<feature type="region of interest" description="Disordered" evidence="5">
    <location>
        <begin position="155"/>
        <end position="180"/>
    </location>
</feature>
<evidence type="ECO:0000313" key="7">
    <source>
        <dbReference type="EMBL" id="PFH60487.1"/>
    </source>
</evidence>
<feature type="region of interest" description="Disordered" evidence="5">
    <location>
        <begin position="65"/>
        <end position="132"/>
    </location>
</feature>
<evidence type="ECO:0000256" key="4">
    <source>
        <dbReference type="ARBA" id="ARBA00023136"/>
    </source>
</evidence>
<name>A0A2A9PHX7_OPHUN</name>
<comment type="caution">
    <text evidence="7">The sequence shown here is derived from an EMBL/GenBank/DDBJ whole genome shotgun (WGS) entry which is preliminary data.</text>
</comment>
<evidence type="ECO:0000256" key="1">
    <source>
        <dbReference type="ARBA" id="ARBA00004651"/>
    </source>
</evidence>
<dbReference type="Pfam" id="PF01544">
    <property type="entry name" value="CorA"/>
    <property type="match status" value="1"/>
</dbReference>
<dbReference type="PANTHER" id="PTHR46494:SF1">
    <property type="entry name" value="CORA FAMILY METAL ION TRANSPORTER (EUROFUNG)"/>
    <property type="match status" value="1"/>
</dbReference>
<evidence type="ECO:0000256" key="2">
    <source>
        <dbReference type="ARBA" id="ARBA00022692"/>
    </source>
</evidence>
<accession>A0A2A9PHX7</accession>
<keyword evidence="4 6" id="KW-0472">Membrane</keyword>
<comment type="subcellular location">
    <subcellularLocation>
        <location evidence="1">Cell membrane</location>
        <topology evidence="1">Multi-pass membrane protein</topology>
    </subcellularLocation>
</comment>
<feature type="transmembrane region" description="Helical" evidence="6">
    <location>
        <begin position="955"/>
        <end position="979"/>
    </location>
</feature>
<feature type="compositionally biased region" description="Basic and acidic residues" evidence="5">
    <location>
        <begin position="18"/>
        <end position="29"/>
    </location>
</feature>
<dbReference type="InterPro" id="IPR002523">
    <property type="entry name" value="MgTranspt_CorA/ZnTranspt_ZntB"/>
</dbReference>
<evidence type="ECO:0000256" key="6">
    <source>
        <dbReference type="SAM" id="Phobius"/>
    </source>
</evidence>
<feature type="transmembrane region" description="Helical" evidence="6">
    <location>
        <begin position="991"/>
        <end position="1012"/>
    </location>
</feature>
<dbReference type="GO" id="GO:0050897">
    <property type="term" value="F:cobalt ion binding"/>
    <property type="evidence" value="ECO:0007669"/>
    <property type="project" value="TreeGrafter"/>
</dbReference>
<feature type="compositionally biased region" description="Basic and acidic residues" evidence="5">
    <location>
        <begin position="65"/>
        <end position="94"/>
    </location>
</feature>
<dbReference type="InterPro" id="IPR045863">
    <property type="entry name" value="CorA_TM1_TM2"/>
</dbReference>
<dbReference type="GO" id="GO:0005886">
    <property type="term" value="C:plasma membrane"/>
    <property type="evidence" value="ECO:0007669"/>
    <property type="project" value="UniProtKB-SubCell"/>
</dbReference>
<evidence type="ECO:0000256" key="3">
    <source>
        <dbReference type="ARBA" id="ARBA00022989"/>
    </source>
</evidence>
<sequence>MPSDDEPESGGQRRRVRHDSQSRDDDAFRARRRRRRRSGFDEEPRRRRPVAVLWNQTGRRLALYEDHGRIRVRAGREQDGGRDADLRTGGRGENRPSWSPPRRTTRTTGLFVKDGEAPAVGDEDAAGSGSDVDAFEDAESLGSFRDVEAYNSHEDAGSYGSLDDDISRHRRPPSPGGEDVDVLDGFDFVFPGAKPSYQLSDLLDMAGQESDSSPKDDHVTSLRPIDATCVFSSSYTGDAELGGSHGAELTVLHDGQGGRTRPLFSWLHVRQQVMNFDDFWAEISHRVRFSEGEKKATAKLRADVKRHAIKSRQNERGDTIGLMEPRYYQVPLGGAAQEKQAARWICLPYFSLQPCSGLLSASSPASFPPQTLLQSHYSRTPRQRDMRQAVCQLGVAPKGSCFHIAQLWCLVLDNSLLVTCASMSQSDLCSASLKLVSQPPQREPGSSGSGRILVSYGSAVLWVFRVRDCPTWFSFVARFNAFWPKRLEFRWRDRVIDPSSWPKMLKLASLPRASVLLRLNITSPQAEANKPEQLEDLLHVLTLGPKDSVTLSDFSSSKVDELRTQLVAAEKFLLSHASFPQRRAYKSCVGASRREVLEVLASESSAVEAEADDSMRSSHEERFDFYNSSETVFQLFLPRDFDGPTTDKYWGSVRSITMSSSGDDRLSRPLRESLRTISQHIRTFQSIMAYADQRTRATISLPQQLVTAWLHVVLAIVSAGDARAGWRAHMDKAKALIEQGIRTVVQAVSSRSLVDDSAVLPMEIVSLIAAELLRDRVGKENDVVDTYSQFLSSLNTDITTKPSDRSYQHRIELVRQEMSLIERTVASQRLIIDDIRSSLSYRTSGDDDVLWRRRDVVVTRTVRREATMAWPMASGRARMATEPMALAQLRPDELAAASKLSSTDELGFRDLLLAECGRAVEARELELQRLGEYAEELEQDVVFKMGSTKDKQEQAIYAFTVVTIIFLPISAISSIFGMNTNDIRNMASDQWLYWAVAVPVTVVVILAGLWWMNEFGGGAAADGQPVVAGRERVIRSPGPRVRPRTRTRTRSTF</sequence>
<keyword evidence="2 6" id="KW-0812">Transmembrane</keyword>
<gene>
    <name evidence="7" type="ORF">XA68_10877</name>
</gene>
<dbReference type="AlphaFoldDB" id="A0A2A9PHX7"/>
<dbReference type="GO" id="GO:0015087">
    <property type="term" value="F:cobalt ion transmembrane transporter activity"/>
    <property type="evidence" value="ECO:0007669"/>
    <property type="project" value="TreeGrafter"/>
</dbReference>
<dbReference type="EMBL" id="LAZP02000126">
    <property type="protein sequence ID" value="PFH60487.1"/>
    <property type="molecule type" value="Genomic_DNA"/>
</dbReference>
<evidence type="ECO:0000313" key="8">
    <source>
        <dbReference type="Proteomes" id="UP000037136"/>
    </source>
</evidence>